<dbReference type="InterPro" id="IPR001647">
    <property type="entry name" value="HTH_TetR"/>
</dbReference>
<feature type="non-terminal residue" evidence="5">
    <location>
        <position position="128"/>
    </location>
</feature>
<dbReference type="PANTHER" id="PTHR30055">
    <property type="entry name" value="HTH-TYPE TRANSCRIPTIONAL REGULATOR RUTR"/>
    <property type="match status" value="1"/>
</dbReference>
<dbReference type="Gene3D" id="1.10.357.10">
    <property type="entry name" value="Tetracycline Repressor, domain 2"/>
    <property type="match status" value="1"/>
</dbReference>
<dbReference type="InterPro" id="IPR050109">
    <property type="entry name" value="HTH-type_TetR-like_transc_reg"/>
</dbReference>
<dbReference type="SUPFAM" id="SSF46689">
    <property type="entry name" value="Homeodomain-like"/>
    <property type="match status" value="1"/>
</dbReference>
<name>T0ZS30_9ZZZZ</name>
<reference evidence="5" key="1">
    <citation type="submission" date="2013-08" db="EMBL/GenBank/DDBJ databases">
        <authorList>
            <person name="Mendez C."/>
            <person name="Richter M."/>
            <person name="Ferrer M."/>
            <person name="Sanchez J."/>
        </authorList>
    </citation>
    <scope>NUCLEOTIDE SEQUENCE</scope>
</reference>
<organism evidence="5">
    <name type="scientific">mine drainage metagenome</name>
    <dbReference type="NCBI Taxonomy" id="410659"/>
    <lineage>
        <taxon>unclassified sequences</taxon>
        <taxon>metagenomes</taxon>
        <taxon>ecological metagenomes</taxon>
    </lineage>
</organism>
<dbReference type="GO" id="GO:0000976">
    <property type="term" value="F:transcription cis-regulatory region binding"/>
    <property type="evidence" value="ECO:0007669"/>
    <property type="project" value="TreeGrafter"/>
</dbReference>
<evidence type="ECO:0000256" key="1">
    <source>
        <dbReference type="ARBA" id="ARBA00023015"/>
    </source>
</evidence>
<dbReference type="InterPro" id="IPR036271">
    <property type="entry name" value="Tet_transcr_reg_TetR-rel_C_sf"/>
</dbReference>
<reference evidence="5" key="2">
    <citation type="journal article" date="2014" name="ISME J.">
        <title>Microbial stratification in low pH oxic and suboxic macroscopic growths along an acid mine drainage.</title>
        <authorList>
            <person name="Mendez-Garcia C."/>
            <person name="Mesa V."/>
            <person name="Sprenger R.R."/>
            <person name="Richter M."/>
            <person name="Diez M.S."/>
            <person name="Solano J."/>
            <person name="Bargiela R."/>
            <person name="Golyshina O.V."/>
            <person name="Manteca A."/>
            <person name="Ramos J.L."/>
            <person name="Gallego J.R."/>
            <person name="Llorente I."/>
            <person name="Martins Dos Santos V.A."/>
            <person name="Jensen O.N."/>
            <person name="Pelaez A.I."/>
            <person name="Sanchez J."/>
            <person name="Ferrer M."/>
        </authorList>
    </citation>
    <scope>NUCLEOTIDE SEQUENCE</scope>
</reference>
<keyword evidence="2" id="KW-0238">DNA-binding</keyword>
<gene>
    <name evidence="5" type="ORF">B2A_08479</name>
</gene>
<evidence type="ECO:0000259" key="4">
    <source>
        <dbReference type="PROSITE" id="PS50977"/>
    </source>
</evidence>
<sequence length="128" mass="13508">MLGSEGLSAPIDRVAEEAGVGVGTIYRHFPTKEALFEAILLSHFDHLVAEARILAGCQDAASGLFALLDRLLAYALDKRDLADALSGAGVDVKAKAGDYKRELEEIGEGLLARAQQQGTLRADVSAAD</sequence>
<keyword evidence="1" id="KW-0805">Transcription regulation</keyword>
<dbReference type="InterPro" id="IPR049445">
    <property type="entry name" value="TetR_SbtR-like_C"/>
</dbReference>
<comment type="caution">
    <text evidence="5">The sequence shown here is derived from an EMBL/GenBank/DDBJ whole genome shotgun (WGS) entry which is preliminary data.</text>
</comment>
<dbReference type="EMBL" id="AUZZ01006108">
    <property type="protein sequence ID" value="EQD47327.1"/>
    <property type="molecule type" value="Genomic_DNA"/>
</dbReference>
<dbReference type="Pfam" id="PF00440">
    <property type="entry name" value="TetR_N"/>
    <property type="match status" value="1"/>
</dbReference>
<dbReference type="AlphaFoldDB" id="T0ZS30"/>
<dbReference type="InterPro" id="IPR009057">
    <property type="entry name" value="Homeodomain-like_sf"/>
</dbReference>
<keyword evidence="3" id="KW-0804">Transcription</keyword>
<proteinExistence type="predicted"/>
<dbReference type="GO" id="GO:0003700">
    <property type="term" value="F:DNA-binding transcription factor activity"/>
    <property type="evidence" value="ECO:0007669"/>
    <property type="project" value="TreeGrafter"/>
</dbReference>
<evidence type="ECO:0000256" key="2">
    <source>
        <dbReference type="ARBA" id="ARBA00023125"/>
    </source>
</evidence>
<evidence type="ECO:0000256" key="3">
    <source>
        <dbReference type="ARBA" id="ARBA00023163"/>
    </source>
</evidence>
<dbReference type="Pfam" id="PF21597">
    <property type="entry name" value="TetR_C_43"/>
    <property type="match status" value="1"/>
</dbReference>
<dbReference type="PANTHER" id="PTHR30055:SF234">
    <property type="entry name" value="HTH-TYPE TRANSCRIPTIONAL REGULATOR BETI"/>
    <property type="match status" value="1"/>
</dbReference>
<accession>T0ZS30</accession>
<dbReference type="PROSITE" id="PS50977">
    <property type="entry name" value="HTH_TETR_2"/>
    <property type="match status" value="1"/>
</dbReference>
<feature type="domain" description="HTH tetR-type" evidence="4">
    <location>
        <begin position="1"/>
        <end position="47"/>
    </location>
</feature>
<evidence type="ECO:0000313" key="5">
    <source>
        <dbReference type="EMBL" id="EQD47327.1"/>
    </source>
</evidence>
<protein>
    <submittedName>
        <fullName evidence="5">TetR family transcriptional regulator</fullName>
    </submittedName>
</protein>
<dbReference type="SUPFAM" id="SSF48498">
    <property type="entry name" value="Tetracyclin repressor-like, C-terminal domain"/>
    <property type="match status" value="1"/>
</dbReference>